<name>A0AAD4AM71_9GAMM</name>
<evidence type="ECO:0000256" key="4">
    <source>
        <dbReference type="ARBA" id="ARBA00023163"/>
    </source>
</evidence>
<dbReference type="InterPro" id="IPR036388">
    <property type="entry name" value="WH-like_DNA-bd_sf"/>
</dbReference>
<dbReference type="SUPFAM" id="SSF46785">
    <property type="entry name" value="Winged helix' DNA-binding domain"/>
    <property type="match status" value="1"/>
</dbReference>
<comment type="similarity">
    <text evidence="1">Belongs to the LysR transcriptional regulatory family.</text>
</comment>
<reference evidence="6" key="2">
    <citation type="submission" date="2015-03" db="EMBL/GenBank/DDBJ databases">
        <title>Genome sequence of Pseudoalteromonas citrea.</title>
        <authorList>
            <person name="Xie B.-B."/>
            <person name="Rong J.-C."/>
            <person name="Qin Q.-L."/>
            <person name="Zhang Y.-Z."/>
        </authorList>
    </citation>
    <scope>NUCLEOTIDE SEQUENCE</scope>
    <source>
        <strain evidence="6">DSM 8771</strain>
    </source>
</reference>
<evidence type="ECO:0000313" key="7">
    <source>
        <dbReference type="Proteomes" id="UP000016487"/>
    </source>
</evidence>
<keyword evidence="2" id="KW-0805">Transcription regulation</keyword>
<dbReference type="GO" id="GO:0000976">
    <property type="term" value="F:transcription cis-regulatory region binding"/>
    <property type="evidence" value="ECO:0007669"/>
    <property type="project" value="TreeGrafter"/>
</dbReference>
<dbReference type="InterPro" id="IPR036390">
    <property type="entry name" value="WH_DNA-bd_sf"/>
</dbReference>
<dbReference type="RefSeq" id="WP_010367953.1">
    <property type="nucleotide sequence ID" value="NZ_AHBZ03000012.1"/>
</dbReference>
<protein>
    <recommendedName>
        <fullName evidence="5">HTH lysR-type domain-containing protein</fullName>
    </recommendedName>
</protein>
<evidence type="ECO:0000259" key="5">
    <source>
        <dbReference type="PROSITE" id="PS50931"/>
    </source>
</evidence>
<feature type="domain" description="HTH lysR-type" evidence="5">
    <location>
        <begin position="5"/>
        <end position="62"/>
    </location>
</feature>
<dbReference type="CDD" id="cd08431">
    <property type="entry name" value="PBP2_HupR"/>
    <property type="match status" value="1"/>
</dbReference>
<comment type="caution">
    <text evidence="6">The sequence shown here is derived from an EMBL/GenBank/DDBJ whole genome shotgun (WGS) entry which is preliminary data.</text>
</comment>
<keyword evidence="3" id="KW-0238">DNA-binding</keyword>
<dbReference type="Proteomes" id="UP000016487">
    <property type="component" value="Unassembled WGS sequence"/>
</dbReference>
<dbReference type="PANTHER" id="PTHR30126">
    <property type="entry name" value="HTH-TYPE TRANSCRIPTIONAL REGULATOR"/>
    <property type="match status" value="1"/>
</dbReference>
<dbReference type="EMBL" id="AHBZ03000012">
    <property type="protein sequence ID" value="KAF7775189.1"/>
    <property type="molecule type" value="Genomic_DNA"/>
</dbReference>
<dbReference type="Pfam" id="PF00126">
    <property type="entry name" value="HTH_1"/>
    <property type="match status" value="1"/>
</dbReference>
<gene>
    <name evidence="6" type="ORF">PCIT_a1321</name>
</gene>
<dbReference type="PROSITE" id="PS50931">
    <property type="entry name" value="HTH_LYSR"/>
    <property type="match status" value="1"/>
</dbReference>
<accession>A0AAD4AM71</accession>
<dbReference type="Pfam" id="PF03466">
    <property type="entry name" value="LysR_substrate"/>
    <property type="match status" value="1"/>
</dbReference>
<dbReference type="SUPFAM" id="SSF53850">
    <property type="entry name" value="Periplasmic binding protein-like II"/>
    <property type="match status" value="1"/>
</dbReference>
<dbReference type="Gene3D" id="3.40.190.290">
    <property type="match status" value="1"/>
</dbReference>
<dbReference type="InterPro" id="IPR000847">
    <property type="entry name" value="LysR_HTH_N"/>
</dbReference>
<evidence type="ECO:0000313" key="6">
    <source>
        <dbReference type="EMBL" id="KAF7775189.1"/>
    </source>
</evidence>
<proteinExistence type="inferred from homology"/>
<reference evidence="6" key="1">
    <citation type="journal article" date="2012" name="J. Bacteriol.">
        <title>Genome sequences of type strains of seven species of the marine bacterium Pseudoalteromonas.</title>
        <authorList>
            <person name="Xie B.B."/>
            <person name="Shu Y.L."/>
            <person name="Qin Q.L."/>
            <person name="Rong J.C."/>
            <person name="Zhang X.Y."/>
            <person name="Chen X.L."/>
            <person name="Shi M."/>
            <person name="He H.L."/>
            <person name="Zhou B.C."/>
            <person name="Zhang Y.Z."/>
        </authorList>
    </citation>
    <scope>NUCLEOTIDE SEQUENCE</scope>
    <source>
        <strain evidence="6">DSM 8771</strain>
    </source>
</reference>
<dbReference type="InterPro" id="IPR005119">
    <property type="entry name" value="LysR_subst-bd"/>
</dbReference>
<sequence>MHQAITIEALKALDAIDKKGSFAAAAQSLYKVPSALTYTIKKLEDDIGTALFDRSKQRALLTPAGKLVLAHGREILYATNKMVDAVALLESGWERELRIARDTIVPQDILFELLAEFSRLPQSVDITLSEEALGGGWDALHSKRADIVIGASGELPKGMFNTHKIYDVSFIFAVAPDHPLASIDEVIDVEHLRLYPSIVVADTSQILPTRETGFFNSKQVIRVNNMNAKLVAQRQGIGVGFLPQHLAAPYLHDGSLVQKECAIPRPNQDLFIAWNKGQQGKALSWFVDKLCHVTWQLEPSKVGQ</sequence>
<dbReference type="AlphaFoldDB" id="A0AAD4AM71"/>
<keyword evidence="4" id="KW-0804">Transcription</keyword>
<dbReference type="PANTHER" id="PTHR30126:SF4">
    <property type="entry name" value="LYSR FAMILY TRANSCRIPTIONAL REGULATOR"/>
    <property type="match status" value="1"/>
</dbReference>
<dbReference type="Gene3D" id="1.10.10.10">
    <property type="entry name" value="Winged helix-like DNA-binding domain superfamily/Winged helix DNA-binding domain"/>
    <property type="match status" value="1"/>
</dbReference>
<dbReference type="GO" id="GO:0003700">
    <property type="term" value="F:DNA-binding transcription factor activity"/>
    <property type="evidence" value="ECO:0007669"/>
    <property type="project" value="InterPro"/>
</dbReference>
<evidence type="ECO:0000256" key="2">
    <source>
        <dbReference type="ARBA" id="ARBA00023015"/>
    </source>
</evidence>
<organism evidence="6 7">
    <name type="scientific">Pseudoalteromonas citrea</name>
    <dbReference type="NCBI Taxonomy" id="43655"/>
    <lineage>
        <taxon>Bacteria</taxon>
        <taxon>Pseudomonadati</taxon>
        <taxon>Pseudomonadota</taxon>
        <taxon>Gammaproteobacteria</taxon>
        <taxon>Alteromonadales</taxon>
        <taxon>Pseudoalteromonadaceae</taxon>
        <taxon>Pseudoalteromonas</taxon>
    </lineage>
</organism>
<evidence type="ECO:0000256" key="1">
    <source>
        <dbReference type="ARBA" id="ARBA00009437"/>
    </source>
</evidence>
<evidence type="ECO:0000256" key="3">
    <source>
        <dbReference type="ARBA" id="ARBA00023125"/>
    </source>
</evidence>